<organism evidence="2 3">
    <name type="scientific">Protea cynaroides</name>
    <dbReference type="NCBI Taxonomy" id="273540"/>
    <lineage>
        <taxon>Eukaryota</taxon>
        <taxon>Viridiplantae</taxon>
        <taxon>Streptophyta</taxon>
        <taxon>Embryophyta</taxon>
        <taxon>Tracheophyta</taxon>
        <taxon>Spermatophyta</taxon>
        <taxon>Magnoliopsida</taxon>
        <taxon>Proteales</taxon>
        <taxon>Proteaceae</taxon>
        <taxon>Protea</taxon>
    </lineage>
</organism>
<sequence>MTLNGPSTRVDLQGLQWSLIGFSASSVARAATSSTMAGLMDSSTSGTSGGGGGGGMSKVTETKSWREELASLIKDSGIRYPDDGIGVTPTVASFTSVERIKGDEVEPKSFKDQIAAAESPTVFCN</sequence>
<accession>A0A9Q0QYX1</accession>
<reference evidence="2" key="1">
    <citation type="journal article" date="2023" name="Plant J.">
        <title>The genome of the king protea, Protea cynaroides.</title>
        <authorList>
            <person name="Chang J."/>
            <person name="Duong T.A."/>
            <person name="Schoeman C."/>
            <person name="Ma X."/>
            <person name="Roodt D."/>
            <person name="Barker N."/>
            <person name="Li Z."/>
            <person name="Van de Peer Y."/>
            <person name="Mizrachi E."/>
        </authorList>
    </citation>
    <scope>NUCLEOTIDE SEQUENCE</scope>
    <source>
        <tissue evidence="2">Young leaves</tissue>
    </source>
</reference>
<comment type="caution">
    <text evidence="2">The sequence shown here is derived from an EMBL/GenBank/DDBJ whole genome shotgun (WGS) entry which is preliminary data.</text>
</comment>
<dbReference type="EMBL" id="JAMYWD010000003">
    <property type="protein sequence ID" value="KAJ4977173.1"/>
    <property type="molecule type" value="Genomic_DNA"/>
</dbReference>
<feature type="compositionally biased region" description="Low complexity" evidence="1">
    <location>
        <begin position="33"/>
        <end position="46"/>
    </location>
</feature>
<evidence type="ECO:0000313" key="3">
    <source>
        <dbReference type="Proteomes" id="UP001141806"/>
    </source>
</evidence>
<dbReference type="AlphaFoldDB" id="A0A9Q0QYX1"/>
<dbReference type="OrthoDB" id="1743263at2759"/>
<evidence type="ECO:0000313" key="2">
    <source>
        <dbReference type="EMBL" id="KAJ4977173.1"/>
    </source>
</evidence>
<evidence type="ECO:0000256" key="1">
    <source>
        <dbReference type="SAM" id="MobiDB-lite"/>
    </source>
</evidence>
<protein>
    <submittedName>
        <fullName evidence="2">Uncharacterized protein</fullName>
    </submittedName>
</protein>
<feature type="compositionally biased region" description="Gly residues" evidence="1">
    <location>
        <begin position="47"/>
        <end position="56"/>
    </location>
</feature>
<gene>
    <name evidence="2" type="ORF">NE237_002279</name>
</gene>
<keyword evidence="3" id="KW-1185">Reference proteome</keyword>
<name>A0A9Q0QYX1_9MAGN</name>
<feature type="region of interest" description="Disordered" evidence="1">
    <location>
        <begin position="33"/>
        <end position="61"/>
    </location>
</feature>
<proteinExistence type="predicted"/>
<dbReference type="Proteomes" id="UP001141806">
    <property type="component" value="Unassembled WGS sequence"/>
</dbReference>